<dbReference type="AlphaFoldDB" id="A0A4D9DKG2"/>
<keyword evidence="3" id="KW-1185">Reference proteome</keyword>
<gene>
    <name evidence="2" type="ORF">DR999_PMT20130</name>
</gene>
<dbReference type="Proteomes" id="UP000297703">
    <property type="component" value="Unassembled WGS sequence"/>
</dbReference>
<feature type="region of interest" description="Disordered" evidence="1">
    <location>
        <begin position="77"/>
        <end position="100"/>
    </location>
</feature>
<evidence type="ECO:0000313" key="3">
    <source>
        <dbReference type="Proteomes" id="UP000297703"/>
    </source>
</evidence>
<protein>
    <submittedName>
        <fullName evidence="2">Cytochrome P450 2F5-like</fullName>
    </submittedName>
</protein>
<sequence>MSPGLHGPHGKARPVECKSDTLTTRPACLRIGAELTDSFPQSQRHPLPAAGLRRTREGARGHCQRLQPVLIREGVSQRADGLSGLQSETRARLGPAGEQGLAGQPGVGITLCCGSLCFCGAP</sequence>
<reference evidence="2 3" key="1">
    <citation type="submission" date="2019-04" db="EMBL/GenBank/DDBJ databases">
        <title>Draft genome of the big-headed turtle Platysternon megacephalum.</title>
        <authorList>
            <person name="Gong S."/>
        </authorList>
    </citation>
    <scope>NUCLEOTIDE SEQUENCE [LARGE SCALE GENOMIC DNA]</scope>
    <source>
        <strain evidence="2">DO16091913</strain>
        <tissue evidence="2">Muscle</tissue>
    </source>
</reference>
<evidence type="ECO:0000313" key="2">
    <source>
        <dbReference type="EMBL" id="TFJ97985.1"/>
    </source>
</evidence>
<comment type="caution">
    <text evidence="2">The sequence shown here is derived from an EMBL/GenBank/DDBJ whole genome shotgun (WGS) entry which is preliminary data.</text>
</comment>
<organism evidence="2 3">
    <name type="scientific">Platysternon megacephalum</name>
    <name type="common">big-headed turtle</name>
    <dbReference type="NCBI Taxonomy" id="55544"/>
    <lineage>
        <taxon>Eukaryota</taxon>
        <taxon>Metazoa</taxon>
        <taxon>Chordata</taxon>
        <taxon>Craniata</taxon>
        <taxon>Vertebrata</taxon>
        <taxon>Euteleostomi</taxon>
        <taxon>Archelosauria</taxon>
        <taxon>Testudinata</taxon>
        <taxon>Testudines</taxon>
        <taxon>Cryptodira</taxon>
        <taxon>Durocryptodira</taxon>
        <taxon>Testudinoidea</taxon>
        <taxon>Platysternidae</taxon>
        <taxon>Platysternon</taxon>
    </lineage>
</organism>
<dbReference type="EMBL" id="QXTE01000439">
    <property type="protein sequence ID" value="TFJ97985.1"/>
    <property type="molecule type" value="Genomic_DNA"/>
</dbReference>
<reference evidence="2 3" key="2">
    <citation type="submission" date="2019-04" db="EMBL/GenBank/DDBJ databases">
        <title>The genome sequence of big-headed turtle.</title>
        <authorList>
            <person name="Gong S."/>
        </authorList>
    </citation>
    <scope>NUCLEOTIDE SEQUENCE [LARGE SCALE GENOMIC DNA]</scope>
    <source>
        <strain evidence="2">DO16091913</strain>
        <tissue evidence="2">Muscle</tissue>
    </source>
</reference>
<accession>A0A4D9DKG2</accession>
<name>A0A4D9DKG2_9SAUR</name>
<proteinExistence type="predicted"/>
<evidence type="ECO:0000256" key="1">
    <source>
        <dbReference type="SAM" id="MobiDB-lite"/>
    </source>
</evidence>